<accession>A0A0K9NQE2</accession>
<protein>
    <submittedName>
        <fullName evidence="1">Phosphoenolpyruvate carboxykinase (ATP)</fullName>
    </submittedName>
</protein>
<dbReference type="PANTHER" id="PTHR30031:SF2">
    <property type="entry name" value="PHOSPHOENOLPYRUVATE CARBOXYKINASE (ATP)"/>
    <property type="match status" value="1"/>
</dbReference>
<name>A0A0K9NQE2_ZOSMR</name>
<dbReference type="Pfam" id="PF01293">
    <property type="entry name" value="PEPCK_ATP"/>
    <property type="match status" value="1"/>
</dbReference>
<dbReference type="InterPro" id="IPR013035">
    <property type="entry name" value="PEP_carboxykinase_C"/>
</dbReference>
<gene>
    <name evidence="1" type="ORF">ZOSMA_7108G00010</name>
</gene>
<dbReference type="PANTHER" id="PTHR30031">
    <property type="entry name" value="PHOSPHOENOLPYRUVATE CARBOXYKINASE ATP"/>
    <property type="match status" value="1"/>
</dbReference>
<dbReference type="Proteomes" id="UP000036987">
    <property type="component" value="Unassembled WGS sequence"/>
</dbReference>
<keyword evidence="2" id="KW-1185">Reference proteome</keyword>
<evidence type="ECO:0000313" key="2">
    <source>
        <dbReference type="Proteomes" id="UP000036987"/>
    </source>
</evidence>
<evidence type="ECO:0000313" key="1">
    <source>
        <dbReference type="EMBL" id="KMZ58986.1"/>
    </source>
</evidence>
<dbReference type="GO" id="GO:0004612">
    <property type="term" value="F:phosphoenolpyruvate carboxykinase (ATP) activity"/>
    <property type="evidence" value="ECO:0007669"/>
    <property type="project" value="InterPro"/>
</dbReference>
<dbReference type="Gene3D" id="3.90.228.20">
    <property type="match status" value="1"/>
</dbReference>
<dbReference type="AlphaFoldDB" id="A0A0K9NQE2"/>
<keyword evidence="1" id="KW-0808">Transferase</keyword>
<dbReference type="InterPro" id="IPR001272">
    <property type="entry name" value="PEP_carboxykinase_ATP"/>
</dbReference>
<keyword evidence="1" id="KW-0670">Pyruvate</keyword>
<dbReference type="GO" id="GO:0005524">
    <property type="term" value="F:ATP binding"/>
    <property type="evidence" value="ECO:0007669"/>
    <property type="project" value="InterPro"/>
</dbReference>
<dbReference type="OrthoDB" id="68755at2759"/>
<reference evidence="2" key="1">
    <citation type="journal article" date="2016" name="Nature">
        <title>The genome of the seagrass Zostera marina reveals angiosperm adaptation to the sea.</title>
        <authorList>
            <person name="Olsen J.L."/>
            <person name="Rouze P."/>
            <person name="Verhelst B."/>
            <person name="Lin Y.-C."/>
            <person name="Bayer T."/>
            <person name="Collen J."/>
            <person name="Dattolo E."/>
            <person name="De Paoli E."/>
            <person name="Dittami S."/>
            <person name="Maumus F."/>
            <person name="Michel G."/>
            <person name="Kersting A."/>
            <person name="Lauritano C."/>
            <person name="Lohaus R."/>
            <person name="Toepel M."/>
            <person name="Tonon T."/>
            <person name="Vanneste K."/>
            <person name="Amirebrahimi M."/>
            <person name="Brakel J."/>
            <person name="Bostroem C."/>
            <person name="Chovatia M."/>
            <person name="Grimwood J."/>
            <person name="Jenkins J.W."/>
            <person name="Jueterbock A."/>
            <person name="Mraz A."/>
            <person name="Stam W.T."/>
            <person name="Tice H."/>
            <person name="Bornberg-Bauer E."/>
            <person name="Green P.J."/>
            <person name="Pearson G.A."/>
            <person name="Procaccini G."/>
            <person name="Duarte C.M."/>
            <person name="Schmutz J."/>
            <person name="Reusch T.B.H."/>
            <person name="Van de Peer Y."/>
        </authorList>
    </citation>
    <scope>NUCLEOTIDE SEQUENCE [LARGE SCALE GENOMIC DNA]</scope>
    <source>
        <strain evidence="2">cv. Finnish</strain>
    </source>
</reference>
<dbReference type="GO" id="GO:0016301">
    <property type="term" value="F:kinase activity"/>
    <property type="evidence" value="ECO:0007669"/>
    <property type="project" value="UniProtKB-KW"/>
</dbReference>
<proteinExistence type="predicted"/>
<dbReference type="EMBL" id="LFYR01001824">
    <property type="protein sequence ID" value="KMZ58986.1"/>
    <property type="molecule type" value="Genomic_DNA"/>
</dbReference>
<organism evidence="1 2">
    <name type="scientific">Zostera marina</name>
    <name type="common">Eelgrass</name>
    <dbReference type="NCBI Taxonomy" id="29655"/>
    <lineage>
        <taxon>Eukaryota</taxon>
        <taxon>Viridiplantae</taxon>
        <taxon>Streptophyta</taxon>
        <taxon>Embryophyta</taxon>
        <taxon>Tracheophyta</taxon>
        <taxon>Spermatophyta</taxon>
        <taxon>Magnoliopsida</taxon>
        <taxon>Liliopsida</taxon>
        <taxon>Zosteraceae</taxon>
        <taxon>Zostera</taxon>
    </lineage>
</organism>
<dbReference type="SUPFAM" id="SSF53795">
    <property type="entry name" value="PEP carboxykinase-like"/>
    <property type="match status" value="1"/>
</dbReference>
<feature type="non-terminal residue" evidence="1">
    <location>
        <position position="215"/>
    </location>
</feature>
<dbReference type="STRING" id="29655.A0A0K9NQE2"/>
<dbReference type="GO" id="GO:0006094">
    <property type="term" value="P:gluconeogenesis"/>
    <property type="evidence" value="ECO:0007669"/>
    <property type="project" value="InterPro"/>
</dbReference>
<keyword evidence="1" id="KW-0418">Kinase</keyword>
<sequence>MNDLSSTNSGCTSETFCGKAFADLDNVKYALSALAAPVVFARGGIPVYGRILSSGDCPILLFAPEKTIQICSELHKNLTCNDAGVVLSSYGSAPFFHRGDSDLKFQMTTPSSVVFASSDCTGVLPLLTKISPDQAAYHFLAGYQDGKFVTTYCKDPSPIPPLELANALLSYDDAWVLGTRRAPTGEVESSSPVLEINCVVHRTTHGCWELAQHPP</sequence>
<comment type="caution">
    <text evidence="1">The sequence shown here is derived from an EMBL/GenBank/DDBJ whole genome shotgun (WGS) entry which is preliminary data.</text>
</comment>